<reference evidence="2 3" key="1">
    <citation type="submission" date="2020-06" db="EMBL/GenBank/DDBJ databases">
        <authorList>
            <person name="Li R."/>
            <person name="Bekaert M."/>
        </authorList>
    </citation>
    <scope>NUCLEOTIDE SEQUENCE [LARGE SCALE GENOMIC DNA]</scope>
    <source>
        <strain evidence="3">wild</strain>
    </source>
</reference>
<dbReference type="OrthoDB" id="6195385at2759"/>
<accession>A0A6J8ET52</accession>
<protein>
    <submittedName>
        <fullName evidence="2">Uncharacterized protein</fullName>
    </submittedName>
</protein>
<dbReference type="GO" id="GO:0003677">
    <property type="term" value="F:DNA binding"/>
    <property type="evidence" value="ECO:0007669"/>
    <property type="project" value="UniProtKB-KW"/>
</dbReference>
<dbReference type="Proteomes" id="UP000507470">
    <property type="component" value="Unassembled WGS sequence"/>
</dbReference>
<dbReference type="Gene3D" id="1.10.150.130">
    <property type="match status" value="1"/>
</dbReference>
<evidence type="ECO:0000313" key="3">
    <source>
        <dbReference type="Proteomes" id="UP000507470"/>
    </source>
</evidence>
<name>A0A6J8ET52_MYTCO</name>
<dbReference type="EMBL" id="CACVKT020009846">
    <property type="protein sequence ID" value="CAC5423697.1"/>
    <property type="molecule type" value="Genomic_DNA"/>
</dbReference>
<gene>
    <name evidence="2" type="ORF">MCOR_55667</name>
</gene>
<dbReference type="InterPro" id="IPR010998">
    <property type="entry name" value="Integrase_recombinase_N"/>
</dbReference>
<evidence type="ECO:0000256" key="1">
    <source>
        <dbReference type="ARBA" id="ARBA00023125"/>
    </source>
</evidence>
<organism evidence="2 3">
    <name type="scientific">Mytilus coruscus</name>
    <name type="common">Sea mussel</name>
    <dbReference type="NCBI Taxonomy" id="42192"/>
    <lineage>
        <taxon>Eukaryota</taxon>
        <taxon>Metazoa</taxon>
        <taxon>Spiralia</taxon>
        <taxon>Lophotrochozoa</taxon>
        <taxon>Mollusca</taxon>
        <taxon>Bivalvia</taxon>
        <taxon>Autobranchia</taxon>
        <taxon>Pteriomorphia</taxon>
        <taxon>Mytilida</taxon>
        <taxon>Mytiloidea</taxon>
        <taxon>Mytilidae</taxon>
        <taxon>Mytilinae</taxon>
        <taxon>Mytilus</taxon>
    </lineage>
</organism>
<sequence>MVQNSIPKNFFVALANSTPMTGTVGNQAAISNQQCISTIISPVTSQESLHSKESHLQPSAHQKNRFQNQHESQWKQFEGYANNPRLASVTDVLPSIIKSSKANSANNKYRIYFEKFRKWCVSFGLQYSPATSTTISLYIGGLIQQGIRVLVLDSNYYSIKWHHDKNFKYNPCSDEFLSLILEGGKRMLSKPINKKEPVTPEI</sequence>
<dbReference type="AlphaFoldDB" id="A0A6J8ET52"/>
<keyword evidence="3" id="KW-1185">Reference proteome</keyword>
<keyword evidence="1" id="KW-0238">DNA-binding</keyword>
<dbReference type="SUPFAM" id="SSF47823">
    <property type="entry name" value="lambda integrase-like, N-terminal domain"/>
    <property type="match status" value="1"/>
</dbReference>
<evidence type="ECO:0000313" key="2">
    <source>
        <dbReference type="EMBL" id="CAC5423697.1"/>
    </source>
</evidence>
<proteinExistence type="predicted"/>